<dbReference type="Pfam" id="PF00665">
    <property type="entry name" value="rve"/>
    <property type="match status" value="1"/>
</dbReference>
<dbReference type="GeneTree" id="ENSGT00490000044642"/>
<dbReference type="InterPro" id="IPR012337">
    <property type="entry name" value="RNaseH-like_sf"/>
</dbReference>
<feature type="domain" description="Integrase catalytic" evidence="2">
    <location>
        <begin position="1"/>
        <end position="132"/>
    </location>
</feature>
<evidence type="ECO:0000313" key="4">
    <source>
        <dbReference type="Proteomes" id="UP000265020"/>
    </source>
</evidence>
<dbReference type="Proteomes" id="UP000265020">
    <property type="component" value="Unassembled WGS sequence"/>
</dbReference>
<dbReference type="GO" id="GO:0015074">
    <property type="term" value="P:DNA integration"/>
    <property type="evidence" value="ECO:0007669"/>
    <property type="project" value="InterPro"/>
</dbReference>
<keyword evidence="1" id="KW-1133">Transmembrane helix</keyword>
<dbReference type="PANTHER" id="PTHR37984:SF7">
    <property type="entry name" value="INTEGRASE CATALYTIC DOMAIN-CONTAINING PROTEIN"/>
    <property type="match status" value="1"/>
</dbReference>
<dbReference type="InterPro" id="IPR036397">
    <property type="entry name" value="RNaseH_sf"/>
</dbReference>
<feature type="transmembrane region" description="Helical" evidence="1">
    <location>
        <begin position="258"/>
        <end position="284"/>
    </location>
</feature>
<dbReference type="AlphaFoldDB" id="A0A3Q2FT90"/>
<protein>
    <recommendedName>
        <fullName evidence="2">Integrase catalytic domain-containing protein</fullName>
    </recommendedName>
</protein>
<organism evidence="3 4">
    <name type="scientific">Cyprinodon variegatus</name>
    <name type="common">Sheepshead minnow</name>
    <dbReference type="NCBI Taxonomy" id="28743"/>
    <lineage>
        <taxon>Eukaryota</taxon>
        <taxon>Metazoa</taxon>
        <taxon>Chordata</taxon>
        <taxon>Craniata</taxon>
        <taxon>Vertebrata</taxon>
        <taxon>Euteleostomi</taxon>
        <taxon>Actinopterygii</taxon>
        <taxon>Neopterygii</taxon>
        <taxon>Teleostei</taxon>
        <taxon>Neoteleostei</taxon>
        <taxon>Acanthomorphata</taxon>
        <taxon>Ovalentaria</taxon>
        <taxon>Atherinomorphae</taxon>
        <taxon>Cyprinodontiformes</taxon>
        <taxon>Cyprinodontidae</taxon>
        <taxon>Cyprinodon</taxon>
    </lineage>
</organism>
<dbReference type="FunFam" id="3.30.420.10:FF:000384">
    <property type="match status" value="1"/>
</dbReference>
<keyword evidence="1" id="KW-0812">Transmembrane</keyword>
<dbReference type="PANTHER" id="PTHR37984">
    <property type="entry name" value="PROTEIN CBG26694"/>
    <property type="match status" value="1"/>
</dbReference>
<evidence type="ECO:0000256" key="1">
    <source>
        <dbReference type="SAM" id="Phobius"/>
    </source>
</evidence>
<dbReference type="Gene3D" id="3.30.420.10">
    <property type="entry name" value="Ribonuclease H-like superfamily/Ribonuclease H"/>
    <property type="match status" value="1"/>
</dbReference>
<proteinExistence type="predicted"/>
<dbReference type="SUPFAM" id="SSF53098">
    <property type="entry name" value="Ribonuclease H-like"/>
    <property type="match status" value="1"/>
</dbReference>
<reference evidence="3" key="2">
    <citation type="submission" date="2025-09" db="UniProtKB">
        <authorList>
            <consortium name="Ensembl"/>
        </authorList>
    </citation>
    <scope>IDENTIFICATION</scope>
</reference>
<keyword evidence="1" id="KW-0472">Membrane</keyword>
<dbReference type="InterPro" id="IPR050951">
    <property type="entry name" value="Retrovirus_Pol_polyprotein"/>
</dbReference>
<dbReference type="Ensembl" id="ENSCVAT00000029353.1">
    <property type="protein sequence ID" value="ENSCVAP00000009920.1"/>
    <property type="gene ID" value="ENSCVAG00000011956.1"/>
</dbReference>
<reference evidence="3" key="1">
    <citation type="submission" date="2025-08" db="UniProtKB">
        <authorList>
            <consortium name="Ensembl"/>
        </authorList>
    </citation>
    <scope>IDENTIFICATION</scope>
</reference>
<evidence type="ECO:0000313" key="3">
    <source>
        <dbReference type="Ensembl" id="ENSCVAP00000009920.1"/>
    </source>
</evidence>
<dbReference type="GO" id="GO:0003676">
    <property type="term" value="F:nucleic acid binding"/>
    <property type="evidence" value="ECO:0007669"/>
    <property type="project" value="InterPro"/>
</dbReference>
<accession>A0A3Q2FT90</accession>
<dbReference type="OMA" id="YNNTTHY"/>
<sequence>MALLANMSSNCVITHAKSIFARHGIPHIVVSDNGPCFSSREWQEFTEHYDFKHVTSSPHYAQSNGKAEKGVHILKQLLKKAADSNSDPYLALLSYRSSPLQCGFSPAELLMNRKIRTTLPSYDSNEQSAKKSSKLEYKLRKQKVKQKSYYDRSTKILPPLSYKDPVRIEDDEGWNTKATILQEVAPRSFEVKTEDGQVLRRNRRSLLKTPLEPVVESSEVSKDSQSSIMTETPTTETPCDSLGNNLPVLRRSTRVLNIFLLIYKLLFFFFFFFSEILAAVRLLARLTADIYKQKCLLK</sequence>
<dbReference type="PROSITE" id="PS50994">
    <property type="entry name" value="INTEGRASE"/>
    <property type="match status" value="1"/>
</dbReference>
<evidence type="ECO:0000259" key="2">
    <source>
        <dbReference type="PROSITE" id="PS50994"/>
    </source>
</evidence>
<dbReference type="InterPro" id="IPR001584">
    <property type="entry name" value="Integrase_cat-core"/>
</dbReference>
<name>A0A3Q2FT90_CYPVA</name>
<keyword evidence="4" id="KW-1185">Reference proteome</keyword>
<dbReference type="STRING" id="28743.ENSCVAP00000009920"/>